<dbReference type="Gene3D" id="2.40.10.270">
    <property type="entry name" value="Bacteriophage SPP1 head-tail adaptor protein"/>
    <property type="match status" value="1"/>
</dbReference>
<dbReference type="OrthoDB" id="9808209at2"/>
<dbReference type="eggNOG" id="COG5614">
    <property type="taxonomic scope" value="Bacteria"/>
</dbReference>
<organism evidence="1 2">
    <name type="scientific">Peptoclostridium litorale DSM 5388</name>
    <dbReference type="NCBI Taxonomy" id="1121324"/>
    <lineage>
        <taxon>Bacteria</taxon>
        <taxon>Bacillati</taxon>
        <taxon>Bacillota</taxon>
        <taxon>Clostridia</taxon>
        <taxon>Peptostreptococcales</taxon>
        <taxon>Peptoclostridiaceae</taxon>
        <taxon>Peptoclostridium</taxon>
    </lineage>
</organism>
<name>A0A069RFT2_PEPLI</name>
<dbReference type="RefSeq" id="WP_038263076.1">
    <property type="nucleotide sequence ID" value="NZ_JJMM01000008.1"/>
</dbReference>
<accession>A0A069RFT2</accession>
<dbReference type="InterPro" id="IPR008767">
    <property type="entry name" value="Phage_SPP1_head-tail_adaptor"/>
</dbReference>
<sequence length="109" mass="12721">MNAGMLNKRIIFQTYVNATVNENGFLLTDDQRWQDHKKVWAGIKTLKGREYYEAAATQNENQVKFITRYHAGITADMRIKMGERVFEIQSVVDVDEKHKELNIMAKEQV</sequence>
<dbReference type="AlphaFoldDB" id="A0A069RFT2"/>
<dbReference type="EMBL" id="JJMM01000008">
    <property type="protein sequence ID" value="KDR95904.1"/>
    <property type="molecule type" value="Genomic_DNA"/>
</dbReference>
<dbReference type="NCBIfam" id="TIGR01563">
    <property type="entry name" value="gp16_SPP1"/>
    <property type="match status" value="1"/>
</dbReference>
<dbReference type="Proteomes" id="UP000027946">
    <property type="component" value="Unassembled WGS sequence"/>
</dbReference>
<keyword evidence="2" id="KW-1185">Reference proteome</keyword>
<dbReference type="Pfam" id="PF05521">
    <property type="entry name" value="Phage_HCP"/>
    <property type="match status" value="1"/>
</dbReference>
<evidence type="ECO:0000313" key="2">
    <source>
        <dbReference type="Proteomes" id="UP000027946"/>
    </source>
</evidence>
<dbReference type="InterPro" id="IPR038666">
    <property type="entry name" value="SSP1_head-tail_sf"/>
</dbReference>
<protein>
    <submittedName>
        <fullName evidence="1">Head-tail adaptor protein</fullName>
    </submittedName>
</protein>
<reference evidence="1 2" key="1">
    <citation type="submission" date="2014-03" db="EMBL/GenBank/DDBJ databases">
        <title>Genome sequence of Clostridium litorale W6, DSM 5388.</title>
        <authorList>
            <person name="Poehlein A."/>
            <person name="Jagirdar A."/>
            <person name="Khonsari B."/>
            <person name="Chibani C.M."/>
            <person name="Gutierrez Gutierrez D.A."/>
            <person name="Davydova E."/>
            <person name="Alghaithi H.S."/>
            <person name="Nair K.P."/>
            <person name="Dhamotharan K."/>
            <person name="Chandran L."/>
            <person name="G W."/>
            <person name="Daniel R."/>
        </authorList>
    </citation>
    <scope>NUCLEOTIDE SEQUENCE [LARGE SCALE GENOMIC DNA]</scope>
    <source>
        <strain evidence="1 2">W6</strain>
    </source>
</reference>
<gene>
    <name evidence="1" type="ORF">CLIT_8c00730</name>
</gene>
<comment type="caution">
    <text evidence="1">The sequence shown here is derived from an EMBL/GenBank/DDBJ whole genome shotgun (WGS) entry which is preliminary data.</text>
</comment>
<dbReference type="STRING" id="1121324.CLIT_8c00730"/>
<proteinExistence type="predicted"/>
<evidence type="ECO:0000313" key="1">
    <source>
        <dbReference type="EMBL" id="KDR95904.1"/>
    </source>
</evidence>